<dbReference type="SUPFAM" id="SSF53098">
    <property type="entry name" value="Ribonuclease H-like"/>
    <property type="match status" value="1"/>
</dbReference>
<reference evidence="6 7" key="1">
    <citation type="journal article" date="2019" name="Genome Biol. Evol.">
        <title>Insights into the evolution of the New World diploid cottons (Gossypium, subgenus Houzingenia) based on genome sequencing.</title>
        <authorList>
            <person name="Grover C.E."/>
            <person name="Arick M.A. 2nd"/>
            <person name="Thrash A."/>
            <person name="Conover J.L."/>
            <person name="Sanders W.S."/>
            <person name="Peterson D.G."/>
            <person name="Frelichowski J.E."/>
            <person name="Scheffler J.A."/>
            <person name="Scheffler B.E."/>
            <person name="Wendel J.F."/>
        </authorList>
    </citation>
    <scope>NUCLEOTIDE SEQUENCE [LARGE SCALE GENOMIC DNA]</scope>
    <source>
        <strain evidence="6">27</strain>
        <tissue evidence="6">Leaf</tissue>
    </source>
</reference>
<feature type="non-terminal residue" evidence="6">
    <location>
        <position position="103"/>
    </location>
</feature>
<name>A0A7J8THI6_GOSDV</name>
<evidence type="ECO:0000256" key="4">
    <source>
        <dbReference type="ARBA" id="ARBA00022833"/>
    </source>
</evidence>
<evidence type="ECO:0008006" key="8">
    <source>
        <dbReference type="Google" id="ProtNLM"/>
    </source>
</evidence>
<sequence length="103" mass="12085">TSDNWSSKHTNDECICITAHWVDKDWKLQKRIIRFRALSSPYDVRCCAHILNLIVKASLELNDDVIDVLDYWGQRDKDYLIFSVSDEEWRNVAILCKLCANHS</sequence>
<dbReference type="GO" id="GO:0005634">
    <property type="term" value="C:nucleus"/>
    <property type="evidence" value="ECO:0007669"/>
    <property type="project" value="UniProtKB-SubCell"/>
</dbReference>
<protein>
    <recommendedName>
        <fullName evidence="8">hAT-like transposase RNase-H fold domain-containing protein</fullName>
    </recommendedName>
</protein>
<keyword evidence="7" id="KW-1185">Reference proteome</keyword>
<gene>
    <name evidence="6" type="ORF">Godav_025990</name>
</gene>
<dbReference type="InterPro" id="IPR012337">
    <property type="entry name" value="RNaseH-like_sf"/>
</dbReference>
<organism evidence="6 7">
    <name type="scientific">Gossypium davidsonii</name>
    <name type="common">Davidson's cotton</name>
    <name type="synonym">Gossypium klotzschianum subsp. davidsonii</name>
    <dbReference type="NCBI Taxonomy" id="34287"/>
    <lineage>
        <taxon>Eukaryota</taxon>
        <taxon>Viridiplantae</taxon>
        <taxon>Streptophyta</taxon>
        <taxon>Embryophyta</taxon>
        <taxon>Tracheophyta</taxon>
        <taxon>Spermatophyta</taxon>
        <taxon>Magnoliopsida</taxon>
        <taxon>eudicotyledons</taxon>
        <taxon>Gunneridae</taxon>
        <taxon>Pentapetalae</taxon>
        <taxon>rosids</taxon>
        <taxon>malvids</taxon>
        <taxon>Malvales</taxon>
        <taxon>Malvaceae</taxon>
        <taxon>Malvoideae</taxon>
        <taxon>Gossypium</taxon>
    </lineage>
</organism>
<dbReference type="PANTHER" id="PTHR46481:SF10">
    <property type="entry name" value="ZINC FINGER BED DOMAIN-CONTAINING PROTEIN 39"/>
    <property type="match status" value="1"/>
</dbReference>
<dbReference type="Proteomes" id="UP000593561">
    <property type="component" value="Unassembled WGS sequence"/>
</dbReference>
<evidence type="ECO:0000256" key="2">
    <source>
        <dbReference type="ARBA" id="ARBA00022723"/>
    </source>
</evidence>
<keyword evidence="4" id="KW-0862">Zinc</keyword>
<keyword evidence="3" id="KW-0863">Zinc-finger</keyword>
<dbReference type="InterPro" id="IPR052035">
    <property type="entry name" value="ZnF_BED_domain_contain"/>
</dbReference>
<dbReference type="PANTHER" id="PTHR46481">
    <property type="entry name" value="ZINC FINGER BED DOMAIN-CONTAINING PROTEIN 4"/>
    <property type="match status" value="1"/>
</dbReference>
<evidence type="ECO:0000256" key="5">
    <source>
        <dbReference type="ARBA" id="ARBA00023242"/>
    </source>
</evidence>
<evidence type="ECO:0000313" key="6">
    <source>
        <dbReference type="EMBL" id="MBA0637581.1"/>
    </source>
</evidence>
<proteinExistence type="predicted"/>
<keyword evidence="5" id="KW-0539">Nucleus</keyword>
<evidence type="ECO:0000313" key="7">
    <source>
        <dbReference type="Proteomes" id="UP000593561"/>
    </source>
</evidence>
<evidence type="ECO:0000256" key="3">
    <source>
        <dbReference type="ARBA" id="ARBA00022771"/>
    </source>
</evidence>
<evidence type="ECO:0000256" key="1">
    <source>
        <dbReference type="ARBA" id="ARBA00004123"/>
    </source>
</evidence>
<comment type="caution">
    <text evidence="6">The sequence shown here is derived from an EMBL/GenBank/DDBJ whole genome shotgun (WGS) entry which is preliminary data.</text>
</comment>
<accession>A0A7J8THI6</accession>
<dbReference type="GO" id="GO:0008270">
    <property type="term" value="F:zinc ion binding"/>
    <property type="evidence" value="ECO:0007669"/>
    <property type="project" value="UniProtKB-KW"/>
</dbReference>
<dbReference type="AlphaFoldDB" id="A0A7J8THI6"/>
<comment type="subcellular location">
    <subcellularLocation>
        <location evidence="1">Nucleus</location>
    </subcellularLocation>
</comment>
<keyword evidence="2" id="KW-0479">Metal-binding</keyword>
<dbReference type="EMBL" id="JABFAC010248706">
    <property type="protein sequence ID" value="MBA0637581.1"/>
    <property type="molecule type" value="Genomic_DNA"/>
</dbReference>